<feature type="region of interest" description="Disordered" evidence="1">
    <location>
        <begin position="1"/>
        <end position="31"/>
    </location>
</feature>
<sequence length="72" mass="8380">EVAAGVRPAGSCRAGTPRLQRSSPQRKPRKDGACRWATDCVSFPQRDRPFYSPRRIERRRHRDRGLCRAREM</sequence>
<evidence type="ECO:0000313" key="2">
    <source>
        <dbReference type="EMBL" id="CAA9211532.1"/>
    </source>
</evidence>
<proteinExistence type="predicted"/>
<feature type="non-terminal residue" evidence="2">
    <location>
        <position position="1"/>
    </location>
</feature>
<accession>A0A6J4H189</accession>
<evidence type="ECO:0000256" key="1">
    <source>
        <dbReference type="SAM" id="MobiDB-lite"/>
    </source>
</evidence>
<reference evidence="2" key="1">
    <citation type="submission" date="2020-02" db="EMBL/GenBank/DDBJ databases">
        <authorList>
            <person name="Meier V. D."/>
        </authorList>
    </citation>
    <scope>NUCLEOTIDE SEQUENCE</scope>
    <source>
        <strain evidence="2">AVDCRST_MAG42</strain>
    </source>
</reference>
<organism evidence="2">
    <name type="scientific">uncultured Chthoniobacterales bacterium</name>
    <dbReference type="NCBI Taxonomy" id="1836801"/>
    <lineage>
        <taxon>Bacteria</taxon>
        <taxon>Pseudomonadati</taxon>
        <taxon>Verrucomicrobiota</taxon>
        <taxon>Spartobacteria</taxon>
        <taxon>Chthoniobacterales</taxon>
        <taxon>environmental samples</taxon>
    </lineage>
</organism>
<name>A0A6J4H189_9BACT</name>
<dbReference type="AlphaFoldDB" id="A0A6J4H189"/>
<feature type="non-terminal residue" evidence="2">
    <location>
        <position position="72"/>
    </location>
</feature>
<gene>
    <name evidence="2" type="ORF">AVDCRST_MAG42-101</name>
</gene>
<dbReference type="EMBL" id="CADCTA010000002">
    <property type="protein sequence ID" value="CAA9211532.1"/>
    <property type="molecule type" value="Genomic_DNA"/>
</dbReference>
<protein>
    <submittedName>
        <fullName evidence="2">Uncharacterized protein</fullName>
    </submittedName>
</protein>